<dbReference type="InterPro" id="IPR050201">
    <property type="entry name" value="Bacterial_glucokinase"/>
</dbReference>
<comment type="similarity">
    <text evidence="3 4">Belongs to the bacterial glucokinase family.</text>
</comment>
<dbReference type="GO" id="GO:0005536">
    <property type="term" value="F:D-glucose binding"/>
    <property type="evidence" value="ECO:0007669"/>
    <property type="project" value="InterPro"/>
</dbReference>
<dbReference type="AlphaFoldDB" id="A0AAD4AKC4"/>
<dbReference type="GO" id="GO:0006096">
    <property type="term" value="P:glycolytic process"/>
    <property type="evidence" value="ECO:0007669"/>
    <property type="project" value="UniProtKB-UniRule"/>
</dbReference>
<sequence>MTNGIKCLESDSSGHNNKALKRNDKRENNMSQTTSFQLTHFDPIIVADIGGTNARFAVITDYDVNTNQFSISYQATFPSAQFQSFEAALHCYLEQLTIDTPKRACLAVAGPIKANQVYLTNLGWHFNSQDLKDSMRFDELSVINDFAAFAYAAPYLDPEQNIIIKSGQAEQTANIAVMGPGTGFGAACLVRDADGCAVMSCEAGHISLASVTDLDQALIDEMRTELKHVSIEDVFSGRGLARLYRTMAKVRGVTPQNLTAAQVSEMAEECDICDATLNHFCDWIGSVSGDLALTFGALGGVFIGGGILPRMSDRLLSSRFVERFTEKGLMSQYAGQIPVTLVVQDNIPLIGAAACIHERYQG</sequence>
<keyword evidence="3" id="KW-0067">ATP-binding</keyword>
<comment type="catalytic activity">
    <reaction evidence="3">
        <text>D-glucose + ATP = D-glucose 6-phosphate + ADP + H(+)</text>
        <dbReference type="Rhea" id="RHEA:17825"/>
        <dbReference type="ChEBI" id="CHEBI:4167"/>
        <dbReference type="ChEBI" id="CHEBI:15378"/>
        <dbReference type="ChEBI" id="CHEBI:30616"/>
        <dbReference type="ChEBI" id="CHEBI:61548"/>
        <dbReference type="ChEBI" id="CHEBI:456216"/>
        <dbReference type="EC" id="2.7.1.2"/>
    </reaction>
</comment>
<evidence type="ECO:0000256" key="2">
    <source>
        <dbReference type="ARBA" id="ARBA00022777"/>
    </source>
</evidence>
<dbReference type="NCBIfam" id="NF009073">
    <property type="entry name" value="PRK12408.1"/>
    <property type="match status" value="1"/>
</dbReference>
<evidence type="ECO:0000256" key="4">
    <source>
        <dbReference type="RuleBase" id="RU004046"/>
    </source>
</evidence>
<organism evidence="6 7">
    <name type="scientific">Pseudoalteromonas citrea</name>
    <dbReference type="NCBI Taxonomy" id="43655"/>
    <lineage>
        <taxon>Bacteria</taxon>
        <taxon>Pseudomonadati</taxon>
        <taxon>Pseudomonadota</taxon>
        <taxon>Gammaproteobacteria</taxon>
        <taxon>Alteromonadales</taxon>
        <taxon>Pseudoalteromonadaceae</taxon>
        <taxon>Pseudoalteromonas</taxon>
    </lineage>
</organism>
<reference evidence="6" key="1">
    <citation type="journal article" date="2012" name="J. Bacteriol.">
        <title>Genome sequences of type strains of seven species of the marine bacterium Pseudoalteromonas.</title>
        <authorList>
            <person name="Xie B.B."/>
            <person name="Shu Y.L."/>
            <person name="Qin Q.L."/>
            <person name="Rong J.C."/>
            <person name="Zhang X.Y."/>
            <person name="Chen X.L."/>
            <person name="Shi M."/>
            <person name="He H.L."/>
            <person name="Zhou B.C."/>
            <person name="Zhang Y.Z."/>
        </authorList>
    </citation>
    <scope>NUCLEOTIDE SEQUENCE</scope>
    <source>
        <strain evidence="6">DSM 8771</strain>
    </source>
</reference>
<keyword evidence="3" id="KW-0547">Nucleotide-binding</keyword>
<evidence type="ECO:0000256" key="3">
    <source>
        <dbReference type="HAMAP-Rule" id="MF_00524"/>
    </source>
</evidence>
<dbReference type="EC" id="2.7.1.2" evidence="3"/>
<comment type="caution">
    <text evidence="6">The sequence shown here is derived from an EMBL/GenBank/DDBJ whole genome shotgun (WGS) entry which is preliminary data.</text>
</comment>
<dbReference type="InterPro" id="IPR003836">
    <property type="entry name" value="Glucokinase"/>
</dbReference>
<evidence type="ECO:0000313" key="6">
    <source>
        <dbReference type="EMBL" id="KAF7773928.1"/>
    </source>
</evidence>
<dbReference type="Pfam" id="PF02685">
    <property type="entry name" value="Glucokinase"/>
    <property type="match status" value="1"/>
</dbReference>
<dbReference type="EMBL" id="AHBZ03000014">
    <property type="protein sequence ID" value="KAF7773928.1"/>
    <property type="molecule type" value="Genomic_DNA"/>
</dbReference>
<feature type="region of interest" description="Disordered" evidence="5">
    <location>
        <begin position="1"/>
        <end position="29"/>
    </location>
</feature>
<gene>
    <name evidence="3 6" type="primary">glk</name>
    <name evidence="6" type="ORF">PCIT_a0274</name>
</gene>
<accession>A0AAD4AKC4</accession>
<protein>
    <recommendedName>
        <fullName evidence="3">Glucokinase</fullName>
        <ecNumber evidence="3">2.7.1.2</ecNumber>
    </recommendedName>
    <alternativeName>
        <fullName evidence="3">Glucose kinase</fullName>
    </alternativeName>
</protein>
<feature type="binding site" evidence="3">
    <location>
        <begin position="47"/>
        <end position="52"/>
    </location>
    <ligand>
        <name>ATP</name>
        <dbReference type="ChEBI" id="CHEBI:30616"/>
    </ligand>
</feature>
<dbReference type="SUPFAM" id="SSF53067">
    <property type="entry name" value="Actin-like ATPase domain"/>
    <property type="match status" value="1"/>
</dbReference>
<dbReference type="GO" id="GO:0005524">
    <property type="term" value="F:ATP binding"/>
    <property type="evidence" value="ECO:0007669"/>
    <property type="project" value="UniProtKB-UniRule"/>
</dbReference>
<dbReference type="HAMAP" id="MF_00524">
    <property type="entry name" value="Glucokinase"/>
    <property type="match status" value="1"/>
</dbReference>
<keyword evidence="1 3" id="KW-0808">Transferase</keyword>
<evidence type="ECO:0000256" key="5">
    <source>
        <dbReference type="SAM" id="MobiDB-lite"/>
    </source>
</evidence>
<reference evidence="6" key="2">
    <citation type="submission" date="2015-03" db="EMBL/GenBank/DDBJ databases">
        <title>Genome sequence of Pseudoalteromonas citrea.</title>
        <authorList>
            <person name="Xie B.-B."/>
            <person name="Rong J.-C."/>
            <person name="Qin Q.-L."/>
            <person name="Zhang Y.-Z."/>
        </authorList>
    </citation>
    <scope>NUCLEOTIDE SEQUENCE</scope>
    <source>
        <strain evidence="6">DSM 8771</strain>
    </source>
</reference>
<keyword evidence="3" id="KW-0963">Cytoplasm</keyword>
<dbReference type="NCBIfam" id="TIGR00749">
    <property type="entry name" value="glk"/>
    <property type="match status" value="1"/>
</dbReference>
<dbReference type="InterPro" id="IPR043129">
    <property type="entry name" value="ATPase_NBD"/>
</dbReference>
<dbReference type="Proteomes" id="UP000016487">
    <property type="component" value="Unassembled WGS sequence"/>
</dbReference>
<dbReference type="Gene3D" id="3.40.367.20">
    <property type="match status" value="1"/>
</dbReference>
<dbReference type="CDD" id="cd24008">
    <property type="entry name" value="ASKHA_NBD_GLK"/>
    <property type="match status" value="1"/>
</dbReference>
<name>A0AAD4AKC4_9GAMM</name>
<comment type="subcellular location">
    <subcellularLocation>
        <location evidence="3">Cytoplasm</location>
    </subcellularLocation>
</comment>
<dbReference type="GO" id="GO:0005829">
    <property type="term" value="C:cytosol"/>
    <property type="evidence" value="ECO:0007669"/>
    <property type="project" value="TreeGrafter"/>
</dbReference>
<keyword evidence="3" id="KW-0324">Glycolysis</keyword>
<dbReference type="Gene3D" id="3.30.420.40">
    <property type="match status" value="1"/>
</dbReference>
<proteinExistence type="inferred from homology"/>
<evidence type="ECO:0000313" key="7">
    <source>
        <dbReference type="Proteomes" id="UP000016487"/>
    </source>
</evidence>
<dbReference type="PANTHER" id="PTHR47690">
    <property type="entry name" value="GLUCOKINASE"/>
    <property type="match status" value="1"/>
</dbReference>
<dbReference type="GO" id="GO:0004340">
    <property type="term" value="F:glucokinase activity"/>
    <property type="evidence" value="ECO:0007669"/>
    <property type="project" value="UniProtKB-UniRule"/>
</dbReference>
<keyword evidence="2 3" id="KW-0418">Kinase</keyword>
<evidence type="ECO:0000256" key="1">
    <source>
        <dbReference type="ARBA" id="ARBA00022679"/>
    </source>
</evidence>
<dbReference type="PANTHER" id="PTHR47690:SF1">
    <property type="entry name" value="GLUCOKINASE"/>
    <property type="match status" value="1"/>
</dbReference>